<protein>
    <submittedName>
        <fullName evidence="1">Uncharacterized protein</fullName>
    </submittedName>
</protein>
<dbReference type="EMBL" id="LSYS01003169">
    <property type="protein sequence ID" value="OPJ83481.1"/>
    <property type="molecule type" value="Genomic_DNA"/>
</dbReference>
<name>A0A1V4KGG5_PATFA</name>
<comment type="caution">
    <text evidence="1">The sequence shown here is derived from an EMBL/GenBank/DDBJ whole genome shotgun (WGS) entry which is preliminary data.</text>
</comment>
<accession>A0A1V4KGG5</accession>
<proteinExistence type="predicted"/>
<dbReference type="Proteomes" id="UP000190648">
    <property type="component" value="Unassembled WGS sequence"/>
</dbReference>
<keyword evidence="2" id="KW-1185">Reference proteome</keyword>
<reference evidence="1 2" key="1">
    <citation type="submission" date="2016-02" db="EMBL/GenBank/DDBJ databases">
        <title>Band-tailed pigeon sequencing and assembly.</title>
        <authorList>
            <person name="Soares A.E."/>
            <person name="Novak B.J."/>
            <person name="Rice E.S."/>
            <person name="O'Connell B."/>
            <person name="Chang D."/>
            <person name="Weber S."/>
            <person name="Shapiro B."/>
        </authorList>
    </citation>
    <scope>NUCLEOTIDE SEQUENCE [LARGE SCALE GENOMIC DNA]</scope>
    <source>
        <strain evidence="1">BTP2013</strain>
        <tissue evidence="1">Blood</tissue>
    </source>
</reference>
<evidence type="ECO:0000313" key="1">
    <source>
        <dbReference type="EMBL" id="OPJ83481.1"/>
    </source>
</evidence>
<dbReference type="AlphaFoldDB" id="A0A1V4KGG5"/>
<sequence>MGQPPFSQETCDPAASYLPLILDNQVKIVKIFTSGPRQQKDLPLSPVRFHLLIKKKIVSWRRRAVLHAVQRAADKLMLLWSCTQKLTKTSTEKKCLPVKVQKAANYYHLLSGTEFSGEARKQTPV</sequence>
<gene>
    <name evidence="1" type="ORF">AV530_006366</name>
</gene>
<evidence type="ECO:0000313" key="2">
    <source>
        <dbReference type="Proteomes" id="UP000190648"/>
    </source>
</evidence>
<organism evidence="1 2">
    <name type="scientific">Patagioenas fasciata monilis</name>
    <dbReference type="NCBI Taxonomy" id="372326"/>
    <lineage>
        <taxon>Eukaryota</taxon>
        <taxon>Metazoa</taxon>
        <taxon>Chordata</taxon>
        <taxon>Craniata</taxon>
        <taxon>Vertebrata</taxon>
        <taxon>Euteleostomi</taxon>
        <taxon>Archelosauria</taxon>
        <taxon>Archosauria</taxon>
        <taxon>Dinosauria</taxon>
        <taxon>Saurischia</taxon>
        <taxon>Theropoda</taxon>
        <taxon>Coelurosauria</taxon>
        <taxon>Aves</taxon>
        <taxon>Neognathae</taxon>
        <taxon>Neoaves</taxon>
        <taxon>Columbimorphae</taxon>
        <taxon>Columbiformes</taxon>
        <taxon>Columbidae</taxon>
        <taxon>Patagioenas</taxon>
    </lineage>
</organism>